<accession>A0A928BQX1</accession>
<protein>
    <submittedName>
        <fullName evidence="3">PorT family protein</fullName>
    </submittedName>
</protein>
<dbReference type="EMBL" id="SUYD01000004">
    <property type="protein sequence ID" value="MBE6265634.1"/>
    <property type="molecule type" value="Genomic_DNA"/>
</dbReference>
<reference evidence="3" key="1">
    <citation type="submission" date="2019-04" db="EMBL/GenBank/DDBJ databases">
        <title>Evolution of Biomass-Degrading Anaerobic Consortia Revealed by Metagenomics.</title>
        <authorList>
            <person name="Peng X."/>
        </authorList>
    </citation>
    <scope>NUCLEOTIDE SEQUENCE</scope>
    <source>
        <strain evidence="3">SIG141</strain>
    </source>
</reference>
<dbReference type="Pfam" id="PF13568">
    <property type="entry name" value="OMP_b-brl_2"/>
    <property type="match status" value="1"/>
</dbReference>
<dbReference type="Gene3D" id="2.40.160.20">
    <property type="match status" value="1"/>
</dbReference>
<name>A0A928BQX1_XYLRU</name>
<evidence type="ECO:0000313" key="3">
    <source>
        <dbReference type="EMBL" id="MBE6265634.1"/>
    </source>
</evidence>
<organism evidence="3 4">
    <name type="scientific">Xylanibacter ruminicola</name>
    <name type="common">Prevotella ruminicola</name>
    <dbReference type="NCBI Taxonomy" id="839"/>
    <lineage>
        <taxon>Bacteria</taxon>
        <taxon>Pseudomonadati</taxon>
        <taxon>Bacteroidota</taxon>
        <taxon>Bacteroidia</taxon>
        <taxon>Bacteroidales</taxon>
        <taxon>Prevotellaceae</taxon>
        <taxon>Xylanibacter</taxon>
    </lineage>
</organism>
<gene>
    <name evidence="3" type="ORF">E7102_04045</name>
</gene>
<evidence type="ECO:0000256" key="1">
    <source>
        <dbReference type="SAM" id="SignalP"/>
    </source>
</evidence>
<keyword evidence="1" id="KW-0732">Signal</keyword>
<feature type="domain" description="Outer membrane protein beta-barrel" evidence="2">
    <location>
        <begin position="20"/>
        <end position="178"/>
    </location>
</feature>
<dbReference type="Proteomes" id="UP000763088">
    <property type="component" value="Unassembled WGS sequence"/>
</dbReference>
<proteinExistence type="predicted"/>
<sequence length="198" mass="21415">MKKLMMIAIMMIAAVSAKAQNEVGQASIKPMAGINLATMTKTTDSKMRVGLAAGLEFEYGVAENFGLSAGVLYSMQGVKGKDVWFGSTNEADITYKFDYINIPVLANFYITKGLAIKAGIQPGFNVKKKVAVEVAGVKEDATVDDVKGFALSVPVGLSYEFANVVLDARYNWGLTKAIKNADSKHSYFTITLGYRIPF</sequence>
<comment type="caution">
    <text evidence="3">The sequence shown here is derived from an EMBL/GenBank/DDBJ whole genome shotgun (WGS) entry which is preliminary data.</text>
</comment>
<evidence type="ECO:0000313" key="4">
    <source>
        <dbReference type="Proteomes" id="UP000763088"/>
    </source>
</evidence>
<feature type="chain" id="PRO_5037596131" evidence="1">
    <location>
        <begin position="20"/>
        <end position="198"/>
    </location>
</feature>
<evidence type="ECO:0000259" key="2">
    <source>
        <dbReference type="Pfam" id="PF13568"/>
    </source>
</evidence>
<feature type="signal peptide" evidence="1">
    <location>
        <begin position="1"/>
        <end position="19"/>
    </location>
</feature>
<dbReference type="AlphaFoldDB" id="A0A928BQX1"/>
<dbReference type="InterPro" id="IPR025665">
    <property type="entry name" value="Beta-barrel_OMP_2"/>
</dbReference>